<dbReference type="InterPro" id="IPR001763">
    <property type="entry name" value="Rhodanese-like_dom"/>
</dbReference>
<reference evidence="2 3" key="1">
    <citation type="submission" date="2016-11" db="EMBL/GenBank/DDBJ databases">
        <title>Draft Genome Sequences of Nine Cyanobacterial Strains from Diverse Habitats.</title>
        <authorList>
            <person name="Zhu T."/>
            <person name="Hou S."/>
            <person name="Lu X."/>
            <person name="Hess W.R."/>
        </authorList>
    </citation>
    <scope>NUCLEOTIDE SEQUENCE [LARGE SCALE GENOMIC DNA]</scope>
    <source>
        <strain evidence="2 3">NIES-593</strain>
    </source>
</reference>
<organism evidence="2 3">
    <name type="scientific">Hydrococcus rivularis NIES-593</name>
    <dbReference type="NCBI Taxonomy" id="1921803"/>
    <lineage>
        <taxon>Bacteria</taxon>
        <taxon>Bacillati</taxon>
        <taxon>Cyanobacteriota</taxon>
        <taxon>Cyanophyceae</taxon>
        <taxon>Pleurocapsales</taxon>
        <taxon>Hydrococcaceae</taxon>
        <taxon>Hydrococcus</taxon>
    </lineage>
</organism>
<dbReference type="RefSeq" id="WP_073597886.1">
    <property type="nucleotide sequence ID" value="NZ_MRCB01000001.1"/>
</dbReference>
<dbReference type="PROSITE" id="PS50206">
    <property type="entry name" value="RHODANESE_3"/>
    <property type="match status" value="1"/>
</dbReference>
<dbReference type="AlphaFoldDB" id="A0A1U7HT30"/>
<dbReference type="SMART" id="SM00450">
    <property type="entry name" value="RHOD"/>
    <property type="match status" value="1"/>
</dbReference>
<dbReference type="EMBL" id="MRCB01000001">
    <property type="protein sequence ID" value="OKH26753.1"/>
    <property type="molecule type" value="Genomic_DNA"/>
</dbReference>
<dbReference type="InterPro" id="IPR036873">
    <property type="entry name" value="Rhodanese-like_dom_sf"/>
</dbReference>
<protein>
    <submittedName>
        <fullName evidence="2">Rhodanese</fullName>
    </submittedName>
</protein>
<name>A0A1U7HT30_9CYAN</name>
<dbReference type="PANTHER" id="PTHR43031:SF1">
    <property type="entry name" value="PYRIDINE NUCLEOTIDE-DISULPHIDE OXIDOREDUCTASE"/>
    <property type="match status" value="1"/>
</dbReference>
<evidence type="ECO:0000313" key="3">
    <source>
        <dbReference type="Proteomes" id="UP000186868"/>
    </source>
</evidence>
<gene>
    <name evidence="2" type="ORF">NIES593_01515</name>
</gene>
<dbReference type="PANTHER" id="PTHR43031">
    <property type="entry name" value="FAD-DEPENDENT OXIDOREDUCTASE"/>
    <property type="match status" value="1"/>
</dbReference>
<dbReference type="InterPro" id="IPR050229">
    <property type="entry name" value="GlpE_sulfurtransferase"/>
</dbReference>
<feature type="domain" description="Rhodanese" evidence="1">
    <location>
        <begin position="30"/>
        <end position="119"/>
    </location>
</feature>
<proteinExistence type="predicted"/>
<dbReference type="OrthoDB" id="513390at2"/>
<dbReference type="SUPFAM" id="SSF52821">
    <property type="entry name" value="Rhodanese/Cell cycle control phosphatase"/>
    <property type="match status" value="1"/>
</dbReference>
<dbReference type="Pfam" id="PF00581">
    <property type="entry name" value="Rhodanese"/>
    <property type="match status" value="1"/>
</dbReference>
<sequence>MAIFSKLIPIPEPIQNKSGVGHLKKRLDWGEPALTIIDVRTRESFNISHITGSIPMPMDEPADLTLASLESSRDIYVYAETDEQTAVVATKLREAGYQNVSELIGGLSAWKKAKYPTDGFSV</sequence>
<evidence type="ECO:0000313" key="2">
    <source>
        <dbReference type="EMBL" id="OKH26753.1"/>
    </source>
</evidence>
<keyword evidence="3" id="KW-1185">Reference proteome</keyword>
<dbReference type="Gene3D" id="3.40.250.10">
    <property type="entry name" value="Rhodanese-like domain"/>
    <property type="match status" value="1"/>
</dbReference>
<dbReference type="CDD" id="cd00158">
    <property type="entry name" value="RHOD"/>
    <property type="match status" value="1"/>
</dbReference>
<accession>A0A1U7HT30</accession>
<evidence type="ECO:0000259" key="1">
    <source>
        <dbReference type="PROSITE" id="PS50206"/>
    </source>
</evidence>
<dbReference type="STRING" id="1921803.NIES593_01515"/>
<dbReference type="Proteomes" id="UP000186868">
    <property type="component" value="Unassembled WGS sequence"/>
</dbReference>
<comment type="caution">
    <text evidence="2">The sequence shown here is derived from an EMBL/GenBank/DDBJ whole genome shotgun (WGS) entry which is preliminary data.</text>
</comment>